<keyword evidence="1" id="KW-1003">Cell membrane</keyword>
<evidence type="ECO:0000256" key="5">
    <source>
        <dbReference type="ARBA" id="ARBA00023288"/>
    </source>
</evidence>
<feature type="chain" id="PRO_5047147681" evidence="7">
    <location>
        <begin position="21"/>
        <end position="468"/>
    </location>
</feature>
<evidence type="ECO:0000256" key="6">
    <source>
        <dbReference type="SAM" id="MobiDB-lite"/>
    </source>
</evidence>
<feature type="region of interest" description="Disordered" evidence="6">
    <location>
        <begin position="31"/>
        <end position="58"/>
    </location>
</feature>
<dbReference type="Proteomes" id="UP001596989">
    <property type="component" value="Unassembled WGS sequence"/>
</dbReference>
<keyword evidence="4" id="KW-0564">Palmitate</keyword>
<dbReference type="InterPro" id="IPR006059">
    <property type="entry name" value="SBP"/>
</dbReference>
<dbReference type="Gene3D" id="3.40.190.10">
    <property type="entry name" value="Periplasmic binding protein-like II"/>
    <property type="match status" value="2"/>
</dbReference>
<evidence type="ECO:0000256" key="4">
    <source>
        <dbReference type="ARBA" id="ARBA00023139"/>
    </source>
</evidence>
<keyword evidence="9" id="KW-1185">Reference proteome</keyword>
<proteinExistence type="predicted"/>
<feature type="signal peptide" evidence="7">
    <location>
        <begin position="1"/>
        <end position="20"/>
    </location>
</feature>
<evidence type="ECO:0000256" key="1">
    <source>
        <dbReference type="ARBA" id="ARBA00022475"/>
    </source>
</evidence>
<name>A0ABW3HTA9_9BACL</name>
<dbReference type="Pfam" id="PF01547">
    <property type="entry name" value="SBP_bac_1"/>
    <property type="match status" value="1"/>
</dbReference>
<feature type="compositionally biased region" description="Gly residues" evidence="6">
    <location>
        <begin position="31"/>
        <end position="40"/>
    </location>
</feature>
<dbReference type="EMBL" id="JBHTJZ010000024">
    <property type="protein sequence ID" value="MFD0960761.1"/>
    <property type="molecule type" value="Genomic_DNA"/>
</dbReference>
<organism evidence="8 9">
    <name type="scientific">Paenibacillus chungangensis</name>
    <dbReference type="NCBI Taxonomy" id="696535"/>
    <lineage>
        <taxon>Bacteria</taxon>
        <taxon>Bacillati</taxon>
        <taxon>Bacillota</taxon>
        <taxon>Bacilli</taxon>
        <taxon>Bacillales</taxon>
        <taxon>Paenibacillaceae</taxon>
        <taxon>Paenibacillus</taxon>
    </lineage>
</organism>
<evidence type="ECO:0000256" key="2">
    <source>
        <dbReference type="ARBA" id="ARBA00022729"/>
    </source>
</evidence>
<protein>
    <submittedName>
        <fullName evidence="8">Extracellular solute-binding protein</fullName>
    </submittedName>
</protein>
<comment type="caution">
    <text evidence="8">The sequence shown here is derived from an EMBL/GenBank/DDBJ whole genome shotgun (WGS) entry which is preliminary data.</text>
</comment>
<evidence type="ECO:0000313" key="9">
    <source>
        <dbReference type="Proteomes" id="UP001596989"/>
    </source>
</evidence>
<evidence type="ECO:0000313" key="8">
    <source>
        <dbReference type="EMBL" id="MFD0960761.1"/>
    </source>
</evidence>
<keyword evidence="3" id="KW-0472">Membrane</keyword>
<keyword evidence="5" id="KW-0449">Lipoprotein</keyword>
<keyword evidence="2 7" id="KW-0732">Signal</keyword>
<dbReference type="RefSeq" id="WP_377565506.1">
    <property type="nucleotide sequence ID" value="NZ_JBHTJZ010000024.1"/>
</dbReference>
<dbReference type="PANTHER" id="PTHR43649:SF33">
    <property type="entry name" value="POLYGALACTURONAN_RHAMNOGALACTURONAN-BINDING PROTEIN YTCQ"/>
    <property type="match status" value="1"/>
</dbReference>
<sequence length="468" mass="52019">MKLQLFKMTLAVIMVFAVLAGCSGNGNNGNNGNNGKGGNTGATDNAGGNSDGESAQKEEPVTLRVSFFQGGYGDSWFVWLKEQFEQQYEHVTIELEGNPKMNEIIQPRMESGTNVPDIVFVDDSLMRKWGPAGLLTDITDLYQEPLADGKTIAGTITDSTDNAMDVFGKRYGVPWTKLTQGIIYNVKMFEENGWTYPETWEEMEELVEQIKAKGIAPFTYPGQYPMYLFPFGHAAYLQYGGPEFIEKLTNPSEEDIPSLYEHAGFKRAYGLLEQMIQEDWMLKGTLALNHTESQMEFLRGKAAMILNGEWLENEMKDALPEGFSMRMMPIPPAADAVVKEPVIESLTSGFGGIPSASKHQEWAKKFLLFTSTEEANRKFTELTGSSRAFTYSVDGLPISDFTKSVLEATNTYKTIALVYKPQALEESPGIDAYSAIASGSKTVDEVVEANMKLSPDKWKEKQKLLNTQ</sequence>
<dbReference type="PANTHER" id="PTHR43649">
    <property type="entry name" value="ARABINOSE-BINDING PROTEIN-RELATED"/>
    <property type="match status" value="1"/>
</dbReference>
<dbReference type="SUPFAM" id="SSF53850">
    <property type="entry name" value="Periplasmic binding protein-like II"/>
    <property type="match status" value="1"/>
</dbReference>
<reference evidence="9" key="1">
    <citation type="journal article" date="2019" name="Int. J. Syst. Evol. Microbiol.">
        <title>The Global Catalogue of Microorganisms (GCM) 10K type strain sequencing project: providing services to taxonomists for standard genome sequencing and annotation.</title>
        <authorList>
            <consortium name="The Broad Institute Genomics Platform"/>
            <consortium name="The Broad Institute Genome Sequencing Center for Infectious Disease"/>
            <person name="Wu L."/>
            <person name="Ma J."/>
        </authorList>
    </citation>
    <scope>NUCLEOTIDE SEQUENCE [LARGE SCALE GENOMIC DNA]</scope>
    <source>
        <strain evidence="9">CCUG 59129</strain>
    </source>
</reference>
<dbReference type="PROSITE" id="PS51257">
    <property type="entry name" value="PROKAR_LIPOPROTEIN"/>
    <property type="match status" value="1"/>
</dbReference>
<evidence type="ECO:0000256" key="3">
    <source>
        <dbReference type="ARBA" id="ARBA00023136"/>
    </source>
</evidence>
<dbReference type="InterPro" id="IPR050490">
    <property type="entry name" value="Bact_solute-bd_prot1"/>
</dbReference>
<accession>A0ABW3HTA9</accession>
<evidence type="ECO:0000256" key="7">
    <source>
        <dbReference type="SAM" id="SignalP"/>
    </source>
</evidence>
<gene>
    <name evidence="8" type="ORF">ACFQ2I_15330</name>
</gene>